<name>A0A8J7Q7A6_9BACT</name>
<comment type="similarity">
    <text evidence="2 7">Belongs to the ExbD/TolR family.</text>
</comment>
<keyword evidence="7" id="KW-0813">Transport</keyword>
<protein>
    <submittedName>
        <fullName evidence="9">Biopolymer transporter ExbD</fullName>
    </submittedName>
</protein>
<dbReference type="GO" id="GO:0022857">
    <property type="term" value="F:transmembrane transporter activity"/>
    <property type="evidence" value="ECO:0007669"/>
    <property type="project" value="InterPro"/>
</dbReference>
<dbReference type="InterPro" id="IPR003400">
    <property type="entry name" value="ExbD"/>
</dbReference>
<keyword evidence="7" id="KW-0653">Protein transport</keyword>
<dbReference type="Pfam" id="PF02472">
    <property type="entry name" value="ExbD"/>
    <property type="match status" value="1"/>
</dbReference>
<dbReference type="EMBL" id="JAFREP010000008">
    <property type="protein sequence ID" value="MBO1319107.1"/>
    <property type="molecule type" value="Genomic_DNA"/>
</dbReference>
<keyword evidence="3" id="KW-1003">Cell membrane</keyword>
<dbReference type="Proteomes" id="UP000664417">
    <property type="component" value="Unassembled WGS sequence"/>
</dbReference>
<feature type="transmembrane region" description="Helical" evidence="8">
    <location>
        <begin position="21"/>
        <end position="37"/>
    </location>
</feature>
<evidence type="ECO:0000256" key="2">
    <source>
        <dbReference type="ARBA" id="ARBA00005811"/>
    </source>
</evidence>
<sequence>MKVKKTKSLEANIPTASMADIAFLLIVFFMISTVFQVDKTSVALPESHGKTRFEVVKESAFVIVTKEGTIKASDGLEDSRLVNVEDIGILAASWMQKRPSQPVVIKADADARYGLVDDVLKHLRDAGVVNLKFLTEQSKAD</sequence>
<dbReference type="RefSeq" id="WP_207858927.1">
    <property type="nucleotide sequence ID" value="NZ_JAFREP010000008.1"/>
</dbReference>
<accession>A0A8J7Q7A6</accession>
<evidence type="ECO:0000313" key="9">
    <source>
        <dbReference type="EMBL" id="MBO1319107.1"/>
    </source>
</evidence>
<comment type="subcellular location">
    <subcellularLocation>
        <location evidence="1">Cell membrane</location>
        <topology evidence="1">Single-pass membrane protein</topology>
    </subcellularLocation>
    <subcellularLocation>
        <location evidence="7">Cell membrane</location>
        <topology evidence="7">Single-pass type II membrane protein</topology>
    </subcellularLocation>
</comment>
<evidence type="ECO:0000256" key="4">
    <source>
        <dbReference type="ARBA" id="ARBA00022692"/>
    </source>
</evidence>
<proteinExistence type="inferred from homology"/>
<dbReference type="GO" id="GO:0005886">
    <property type="term" value="C:plasma membrane"/>
    <property type="evidence" value="ECO:0007669"/>
    <property type="project" value="UniProtKB-SubCell"/>
</dbReference>
<comment type="caution">
    <text evidence="9">The sequence shown here is derived from an EMBL/GenBank/DDBJ whole genome shotgun (WGS) entry which is preliminary data.</text>
</comment>
<dbReference type="GO" id="GO:0015031">
    <property type="term" value="P:protein transport"/>
    <property type="evidence" value="ECO:0007669"/>
    <property type="project" value="UniProtKB-KW"/>
</dbReference>
<dbReference type="Gene3D" id="3.30.420.270">
    <property type="match status" value="1"/>
</dbReference>
<dbReference type="PANTHER" id="PTHR30558">
    <property type="entry name" value="EXBD MEMBRANE COMPONENT OF PMF-DRIVEN MACROMOLECULE IMPORT SYSTEM"/>
    <property type="match status" value="1"/>
</dbReference>
<evidence type="ECO:0000313" key="10">
    <source>
        <dbReference type="Proteomes" id="UP000664417"/>
    </source>
</evidence>
<gene>
    <name evidence="9" type="ORF">J3U88_11610</name>
</gene>
<keyword evidence="4 7" id="KW-0812">Transmembrane</keyword>
<keyword evidence="10" id="KW-1185">Reference proteome</keyword>
<dbReference type="PANTHER" id="PTHR30558:SF3">
    <property type="entry name" value="BIOPOLYMER TRANSPORT PROTEIN EXBD-RELATED"/>
    <property type="match status" value="1"/>
</dbReference>
<evidence type="ECO:0000256" key="5">
    <source>
        <dbReference type="ARBA" id="ARBA00022989"/>
    </source>
</evidence>
<dbReference type="AlphaFoldDB" id="A0A8J7Q7A6"/>
<organism evidence="9 10">
    <name type="scientific">Acanthopleuribacter pedis</name>
    <dbReference type="NCBI Taxonomy" id="442870"/>
    <lineage>
        <taxon>Bacteria</taxon>
        <taxon>Pseudomonadati</taxon>
        <taxon>Acidobacteriota</taxon>
        <taxon>Holophagae</taxon>
        <taxon>Acanthopleuribacterales</taxon>
        <taxon>Acanthopleuribacteraceae</taxon>
        <taxon>Acanthopleuribacter</taxon>
    </lineage>
</organism>
<keyword evidence="5 8" id="KW-1133">Transmembrane helix</keyword>
<evidence type="ECO:0000256" key="6">
    <source>
        <dbReference type="ARBA" id="ARBA00023136"/>
    </source>
</evidence>
<evidence type="ECO:0000256" key="3">
    <source>
        <dbReference type="ARBA" id="ARBA00022475"/>
    </source>
</evidence>
<reference evidence="9" key="1">
    <citation type="submission" date="2021-03" db="EMBL/GenBank/DDBJ databases">
        <authorList>
            <person name="Wang G."/>
        </authorList>
    </citation>
    <scope>NUCLEOTIDE SEQUENCE</scope>
    <source>
        <strain evidence="9">KCTC 12899</strain>
    </source>
</reference>
<evidence type="ECO:0000256" key="7">
    <source>
        <dbReference type="RuleBase" id="RU003879"/>
    </source>
</evidence>
<evidence type="ECO:0000256" key="8">
    <source>
        <dbReference type="SAM" id="Phobius"/>
    </source>
</evidence>
<keyword evidence="6 8" id="KW-0472">Membrane</keyword>
<evidence type="ECO:0000256" key="1">
    <source>
        <dbReference type="ARBA" id="ARBA00004162"/>
    </source>
</evidence>